<feature type="region of interest" description="Disordered" evidence="1">
    <location>
        <begin position="1420"/>
        <end position="1461"/>
    </location>
</feature>
<evidence type="ECO:0000259" key="3">
    <source>
        <dbReference type="Pfam" id="PF22936"/>
    </source>
</evidence>
<dbReference type="EMBL" id="BKCJ010002474">
    <property type="protein sequence ID" value="GEU48802.1"/>
    <property type="molecule type" value="Genomic_DNA"/>
</dbReference>
<protein>
    <submittedName>
        <fullName evidence="5">Retrovirus-related Pol polyprotein from transposon TNT 1-94</fullName>
    </submittedName>
</protein>
<dbReference type="CDD" id="cd09272">
    <property type="entry name" value="RNase_HI_RT_Ty1"/>
    <property type="match status" value="1"/>
</dbReference>
<evidence type="ECO:0000313" key="5">
    <source>
        <dbReference type="EMBL" id="GEU48802.1"/>
    </source>
</evidence>
<gene>
    <name evidence="5" type="ORF">Tci_020780</name>
</gene>
<dbReference type="Pfam" id="PF25597">
    <property type="entry name" value="SH3_retrovirus"/>
    <property type="match status" value="1"/>
</dbReference>
<feature type="region of interest" description="Disordered" evidence="1">
    <location>
        <begin position="870"/>
        <end position="890"/>
    </location>
</feature>
<comment type="caution">
    <text evidence="5">The sequence shown here is derived from an EMBL/GenBank/DDBJ whole genome shotgun (WGS) entry which is preliminary data.</text>
</comment>
<dbReference type="InterPro" id="IPR057670">
    <property type="entry name" value="SH3_retrovirus"/>
</dbReference>
<feature type="domain" description="Retrovirus-related Pol polyprotein from transposon TNT 1-94-like beta-barrel" evidence="3">
    <location>
        <begin position="297"/>
        <end position="343"/>
    </location>
</feature>
<evidence type="ECO:0000259" key="2">
    <source>
        <dbReference type="Pfam" id="PF07727"/>
    </source>
</evidence>
<dbReference type="InterPro" id="IPR054722">
    <property type="entry name" value="PolX-like_BBD"/>
</dbReference>
<feature type="compositionally biased region" description="Polar residues" evidence="1">
    <location>
        <begin position="1428"/>
        <end position="1461"/>
    </location>
</feature>
<name>A0A6L2KJG9_TANCI</name>
<accession>A0A6L2KJG9</accession>
<reference evidence="5" key="1">
    <citation type="journal article" date="2019" name="Sci. Rep.">
        <title>Draft genome of Tanacetum cinerariifolium, the natural source of mosquito coil.</title>
        <authorList>
            <person name="Yamashiro T."/>
            <person name="Shiraishi A."/>
            <person name="Satake H."/>
            <person name="Nakayama K."/>
        </authorList>
    </citation>
    <scope>NUCLEOTIDE SEQUENCE</scope>
</reference>
<feature type="domain" description="Reverse transcriptase Ty1/copia-type" evidence="2">
    <location>
        <begin position="388"/>
        <end position="545"/>
    </location>
</feature>
<evidence type="ECO:0000256" key="1">
    <source>
        <dbReference type="SAM" id="MobiDB-lite"/>
    </source>
</evidence>
<dbReference type="Pfam" id="PF07727">
    <property type="entry name" value="RVT_2"/>
    <property type="match status" value="1"/>
</dbReference>
<feature type="domain" description="Retroviral polymerase SH3-like" evidence="4">
    <location>
        <begin position="1333"/>
        <end position="1383"/>
    </location>
</feature>
<sequence>MGRQCPKPKRKRDATWFREKFLLVETQGNGKVLTEEEFEFLVDLGIAEGLVTRSVITYNAAYQADDLDAYDSDCDEISTAKAVLMANLSSYRSDVLSKLNRLSKDFGKRIVPQRELSNEQASHPITNQSASLHVKIKARRELPKTNTFVNQTKPSFDQLFELKNLKAELQEKDMTIKKLKAHIKHVSKTSTSESVKMDFDEIETINVELEYRVTRLIAENEHLKQTYKQLYDSIKPSLVRAKEQTESLVNQVNQKSVEVSGAQALCSVCNECLFDANHAMCLIDHVNSMNVVQIVLWYLNSGCSKHMTGDHPQLTNFVHKFLETVKFGNDQVVKIMRYGDYHIGNVTILRLFYIEGLVKPNTYKEALTQSCWIEAMQEELYEFERLNGWELVPPLDKVMVITLKLIYMVKLDELSGILKNKARLVARGYRHEKEIDFEESFALVARLEAVQIFLAFVGHMNMIVYQMDVKTSFLNGILHEEVYVSQPDRFVDLDKPNHVYRLKKALYRLKQAPRAWYHLLSSFLLSQGFSKGTVDPTLFIRRKGKYPPGLQISQSPRGISLNQLKYALESLKKYEIESYDPVDTPMDSAIALTAFAYADHAGCQDTKCSTSGKPTIPSQSHSVTTTPRRITRGAIRISQSKVLSPRADETAFPTGDVRYEEAFPTVTHLDAGKDRENIAKTSAMPHEALPRVTSLSGGEGGMQQKLQELMDIYTGQQRQHSLMEERVQSQDLKITQLKTRVKTFEDNERRREGFAQEDAPNMGGGLRGGFVSWRYCERYLSVATTSTGVSSVVATASGSFSTAVIFTTASVATPTTKVTRSSGGVVIGFSSPISVNIPSISKKDKGKGKITKLEQPNKEKLDKERFKKLKTAEASGTEPTPQQQSKEPKELFEEELKKSMKLVLVEELYIEALQETCSITDVTDEKAKELWVELKRLYELDSRDPLWDLQSRNGFKAGNNAKRLTMYLIIWSYKVVRYCYTFPRSSQNQRDLPRDISLVSVEVHRKIVTYRFILTLLSALRHSVKNGPYKFKSEIIVKDTDVVTNIHRAQRLKDLVGDDKSRYDSDIKSINILLLGLPVDIYTLINYYQTTKEILDRVKELIEGTEMIKSMDKRCTVRKRVKDSEWFKDKMLLSQAQEARVVLDEEKYEFLADSLEETDDCEDLQLQATANFKADHVDAYDLDYNDEATTNAIFMENLSLIGSLNDDTVAPHYDSNTLSEGNSDVISYTDYMLTIRNDEDNYVPPLVQKNDMMLSVIPKNVEKNDLSKSATPHLTTKKIIEKCTKALAPSLLKIESEPINAYFKNNRKTMPPSSSNDTSAIVVPPGHILTTTDLEKLQPKVDIEIFIDYSPSKKAYRIYNKRTKQIMETMNVKFDELTHMASKQHAKPPTKNEWDLLFQPMFDENFKFLSDVSTLISAATRPSPDTAGVSSFSSTSIKKYAPSPSTSPNIKATNSPINCSNVEPNEEVTEFDSETFTNLFAPPETSSAESSSRIVDTSNIHTLQQPSIYTKRWTKDYTLVTIIGDPSKPVSTRCQLSTDALWCYFHDFLAKEGPKNYKEAMEESSWIEAMQEEIHEFEWLDHQNILSIRCTQEYGSISDGCEDGISEWDFKGRGSKYALEMLKKYGFDKSDAVDIPMVGQSKLDEDPNETLVDPIHYQGMVRSLMYLTASRPDLVFVLCMYVDRAGYQDSRKSTSDSQSAISLSSNTVQHSKMKHIIVRYHFIKEQDENKVVELYFVKTSYQLTNIFTKALARERFEFLIKRLSMQSITSEELKRLAESDEE</sequence>
<dbReference type="InterPro" id="IPR013103">
    <property type="entry name" value="RVT_2"/>
</dbReference>
<evidence type="ECO:0000259" key="4">
    <source>
        <dbReference type="Pfam" id="PF25597"/>
    </source>
</evidence>
<organism evidence="5">
    <name type="scientific">Tanacetum cinerariifolium</name>
    <name type="common">Dalmatian daisy</name>
    <name type="synonym">Chrysanthemum cinerariifolium</name>
    <dbReference type="NCBI Taxonomy" id="118510"/>
    <lineage>
        <taxon>Eukaryota</taxon>
        <taxon>Viridiplantae</taxon>
        <taxon>Streptophyta</taxon>
        <taxon>Embryophyta</taxon>
        <taxon>Tracheophyta</taxon>
        <taxon>Spermatophyta</taxon>
        <taxon>Magnoliopsida</taxon>
        <taxon>eudicotyledons</taxon>
        <taxon>Gunneridae</taxon>
        <taxon>Pentapetalae</taxon>
        <taxon>asterids</taxon>
        <taxon>campanulids</taxon>
        <taxon>Asterales</taxon>
        <taxon>Asteraceae</taxon>
        <taxon>Asteroideae</taxon>
        <taxon>Anthemideae</taxon>
        <taxon>Anthemidinae</taxon>
        <taxon>Tanacetum</taxon>
    </lineage>
</organism>
<dbReference type="Pfam" id="PF22936">
    <property type="entry name" value="Pol_BBD"/>
    <property type="match status" value="1"/>
</dbReference>
<proteinExistence type="predicted"/>